<reference evidence="2" key="1">
    <citation type="journal article" date="2010" name="Science">
        <title>Plasticity of animal genome architecture unmasked by rapid evolution of a pelagic tunicate.</title>
        <authorList>
            <person name="Denoeud F."/>
            <person name="Henriet S."/>
            <person name="Mungpakdee S."/>
            <person name="Aury J.M."/>
            <person name="Da Silva C."/>
            <person name="Brinkmann H."/>
            <person name="Mikhaleva J."/>
            <person name="Olsen L.C."/>
            <person name="Jubin C."/>
            <person name="Canestro C."/>
            <person name="Bouquet J.M."/>
            <person name="Danks G."/>
            <person name="Poulain J."/>
            <person name="Campsteijn C."/>
            <person name="Adamski M."/>
            <person name="Cross I."/>
            <person name="Yadetie F."/>
            <person name="Muffato M."/>
            <person name="Louis A."/>
            <person name="Butcher S."/>
            <person name="Tsagkogeorga G."/>
            <person name="Konrad A."/>
            <person name="Singh S."/>
            <person name="Jensen M.F."/>
            <person name="Cong E.H."/>
            <person name="Eikeseth-Otteraa H."/>
            <person name="Noel B."/>
            <person name="Anthouard V."/>
            <person name="Porcel B.M."/>
            <person name="Kachouri-Lafond R."/>
            <person name="Nishino A."/>
            <person name="Ugolini M."/>
            <person name="Chourrout P."/>
            <person name="Nishida H."/>
            <person name="Aasland R."/>
            <person name="Huzurbazar S."/>
            <person name="Westhof E."/>
            <person name="Delsuc F."/>
            <person name="Lehrach H."/>
            <person name="Reinhardt R."/>
            <person name="Weissenbach J."/>
            <person name="Roy S.W."/>
            <person name="Artiguenave F."/>
            <person name="Postlethwait J.H."/>
            <person name="Manak J.R."/>
            <person name="Thompson E.M."/>
            <person name="Jaillon O."/>
            <person name="Du Pasquier L."/>
            <person name="Boudinot P."/>
            <person name="Liberles D.A."/>
            <person name="Volff J.N."/>
            <person name="Philippe H."/>
            <person name="Lenhard B."/>
            <person name="Roest Crollius H."/>
            <person name="Wincker P."/>
            <person name="Chourrout D."/>
        </authorList>
    </citation>
    <scope>NUCLEOTIDE SEQUENCE [LARGE SCALE GENOMIC DNA]</scope>
</reference>
<name>E4YQW8_OIKDI</name>
<gene>
    <name evidence="2" type="ORF">GSOID_T00031351001</name>
</gene>
<keyword evidence="1" id="KW-0175">Coiled coil</keyword>
<protein>
    <submittedName>
        <fullName evidence="2">Uncharacterized protein</fullName>
    </submittedName>
</protein>
<accession>E4YQW8</accession>
<dbReference type="Proteomes" id="UP000011014">
    <property type="component" value="Unassembled WGS sequence"/>
</dbReference>
<dbReference type="EMBL" id="FN655076">
    <property type="protein sequence ID" value="CBY37863.1"/>
    <property type="molecule type" value="Genomic_DNA"/>
</dbReference>
<evidence type="ECO:0000256" key="1">
    <source>
        <dbReference type="SAM" id="Coils"/>
    </source>
</evidence>
<feature type="coiled-coil region" evidence="1">
    <location>
        <begin position="62"/>
        <end position="203"/>
    </location>
</feature>
<evidence type="ECO:0000313" key="2">
    <source>
        <dbReference type="EMBL" id="CBY37863.1"/>
    </source>
</evidence>
<sequence length="214" mass="25578">MDLELENEFLREENENLKTVVKLLHDELFGENGGEYIYEPKKLQREFTIIRESTSLAQKHERAIVKQEIQHLNENVEVFEIQLIEANNELENCKNELEKSEEKNLKLELELEKLQKINLKSSNNQFEKMKLQNEKNAEKIKKQEAEILQIRKQLEMMILQNEMEENSVSEKLTEKIEEQKSEIQNLKKEIEKMRQEAIKIGKKIIKILFKCSFF</sequence>
<dbReference type="AlphaFoldDB" id="E4YQW8"/>
<organism evidence="2">
    <name type="scientific">Oikopleura dioica</name>
    <name type="common">Tunicate</name>
    <dbReference type="NCBI Taxonomy" id="34765"/>
    <lineage>
        <taxon>Eukaryota</taxon>
        <taxon>Metazoa</taxon>
        <taxon>Chordata</taxon>
        <taxon>Tunicata</taxon>
        <taxon>Appendicularia</taxon>
        <taxon>Copelata</taxon>
        <taxon>Oikopleuridae</taxon>
        <taxon>Oikopleura</taxon>
    </lineage>
</organism>
<proteinExistence type="predicted"/>